<dbReference type="InterPro" id="IPR009057">
    <property type="entry name" value="Homeodomain-like_sf"/>
</dbReference>
<evidence type="ECO:0000256" key="1">
    <source>
        <dbReference type="ARBA" id="ARBA00023015"/>
    </source>
</evidence>
<proteinExistence type="predicted"/>
<keyword evidence="6" id="KW-1185">Reference proteome</keyword>
<evidence type="ECO:0000256" key="2">
    <source>
        <dbReference type="ARBA" id="ARBA00023125"/>
    </source>
</evidence>
<dbReference type="InterPro" id="IPR018062">
    <property type="entry name" value="HTH_AraC-typ_CS"/>
</dbReference>
<dbReference type="PROSITE" id="PS01124">
    <property type="entry name" value="HTH_ARAC_FAMILY_2"/>
    <property type="match status" value="1"/>
</dbReference>
<keyword evidence="2" id="KW-0238">DNA-binding</keyword>
<reference evidence="5 6" key="1">
    <citation type="submission" date="2024-03" db="EMBL/GenBank/DDBJ databases">
        <title>Chitinophaga caseinilytica sp. nov., a casein hydrolysing bacterium isolated from forest soil.</title>
        <authorList>
            <person name="Lee D.S."/>
            <person name="Han D.M."/>
            <person name="Baek J.H."/>
            <person name="Choi D.G."/>
            <person name="Jeon J.H."/>
            <person name="Jeon C.O."/>
        </authorList>
    </citation>
    <scope>NUCLEOTIDE SEQUENCE [LARGE SCALE GENOMIC DNA]</scope>
    <source>
        <strain evidence="5 6">KACC 19118</strain>
    </source>
</reference>
<dbReference type="SUPFAM" id="SSF46689">
    <property type="entry name" value="Homeodomain-like"/>
    <property type="match status" value="2"/>
</dbReference>
<organism evidence="5 6">
    <name type="scientific">Chitinophaga caseinilytica</name>
    <dbReference type="NCBI Taxonomy" id="2267521"/>
    <lineage>
        <taxon>Bacteria</taxon>
        <taxon>Pseudomonadati</taxon>
        <taxon>Bacteroidota</taxon>
        <taxon>Chitinophagia</taxon>
        <taxon>Chitinophagales</taxon>
        <taxon>Chitinophagaceae</taxon>
        <taxon>Chitinophaga</taxon>
    </lineage>
</organism>
<dbReference type="Proteomes" id="UP001449657">
    <property type="component" value="Chromosome"/>
</dbReference>
<evidence type="ECO:0000259" key="4">
    <source>
        <dbReference type="PROSITE" id="PS01124"/>
    </source>
</evidence>
<dbReference type="RefSeq" id="WP_341838834.1">
    <property type="nucleotide sequence ID" value="NZ_CP149792.1"/>
</dbReference>
<keyword evidence="1" id="KW-0805">Transcription regulation</keyword>
<sequence length="296" mass="33862">MKKHDGFQGQKAVIIPRHIYQRACRDQPAISGLFITDIGYYPNAHYHFRERAAGAEQHILIYCKEGRGKVQLADAAYTVEPGECFLIPRGVPHAYAANEVQPWTIYWLHFAGSAADALVEGLRQGNALIKKFIHFSNEREAFFNQLYDRLERGFSTDNLLFANLHLPGFLADCLFEEVPAAYSEEFSANMINTAIDHMQKRLAGKCRLADLAAVLNVSVSHLCYLFKQKTGFSPIEYFNHLKIQQACQYLLFTDLRVNEVGVRLGMEDAYYFSRFFKRQIGMSPQAYRSRRKKEAG</sequence>
<dbReference type="InterPro" id="IPR020449">
    <property type="entry name" value="Tscrpt_reg_AraC-type_HTH"/>
</dbReference>
<dbReference type="Pfam" id="PF12833">
    <property type="entry name" value="HTH_18"/>
    <property type="match status" value="1"/>
</dbReference>
<feature type="domain" description="HTH araC/xylS-type" evidence="4">
    <location>
        <begin position="192"/>
        <end position="290"/>
    </location>
</feature>
<dbReference type="PROSITE" id="PS00041">
    <property type="entry name" value="HTH_ARAC_FAMILY_1"/>
    <property type="match status" value="1"/>
</dbReference>
<dbReference type="SUPFAM" id="SSF51215">
    <property type="entry name" value="Regulatory protein AraC"/>
    <property type="match status" value="1"/>
</dbReference>
<dbReference type="SMART" id="SM00342">
    <property type="entry name" value="HTH_ARAC"/>
    <property type="match status" value="1"/>
</dbReference>
<keyword evidence="3" id="KW-0804">Transcription</keyword>
<dbReference type="Gene3D" id="1.10.10.60">
    <property type="entry name" value="Homeodomain-like"/>
    <property type="match status" value="2"/>
</dbReference>
<protein>
    <submittedName>
        <fullName evidence="5">AraC family transcriptional regulator</fullName>
    </submittedName>
</protein>
<dbReference type="PANTHER" id="PTHR43280">
    <property type="entry name" value="ARAC-FAMILY TRANSCRIPTIONAL REGULATOR"/>
    <property type="match status" value="1"/>
</dbReference>
<dbReference type="PANTHER" id="PTHR43280:SF30">
    <property type="entry name" value="MMSAB OPERON REGULATORY PROTEIN"/>
    <property type="match status" value="1"/>
</dbReference>
<gene>
    <name evidence="5" type="ORF">WJU22_14150</name>
</gene>
<evidence type="ECO:0000313" key="6">
    <source>
        <dbReference type="Proteomes" id="UP001449657"/>
    </source>
</evidence>
<dbReference type="Gene3D" id="2.60.120.280">
    <property type="entry name" value="Regulatory protein AraC"/>
    <property type="match status" value="1"/>
</dbReference>
<dbReference type="InterPro" id="IPR018060">
    <property type="entry name" value="HTH_AraC"/>
</dbReference>
<evidence type="ECO:0000256" key="3">
    <source>
        <dbReference type="ARBA" id="ARBA00023163"/>
    </source>
</evidence>
<evidence type="ECO:0000313" key="5">
    <source>
        <dbReference type="EMBL" id="WZN44040.1"/>
    </source>
</evidence>
<dbReference type="CDD" id="cd06986">
    <property type="entry name" value="cupin_MmsR-like_N"/>
    <property type="match status" value="1"/>
</dbReference>
<dbReference type="EMBL" id="CP150096">
    <property type="protein sequence ID" value="WZN44040.1"/>
    <property type="molecule type" value="Genomic_DNA"/>
</dbReference>
<dbReference type="InterPro" id="IPR037923">
    <property type="entry name" value="HTH-like"/>
</dbReference>
<dbReference type="PRINTS" id="PR00032">
    <property type="entry name" value="HTHARAC"/>
</dbReference>
<dbReference type="InterPro" id="IPR003313">
    <property type="entry name" value="AraC-bd"/>
</dbReference>
<dbReference type="Pfam" id="PF02311">
    <property type="entry name" value="AraC_binding"/>
    <property type="match status" value="1"/>
</dbReference>
<accession>A0ABZ2YVZ9</accession>
<name>A0ABZ2YVZ9_9BACT</name>